<feature type="domain" description="Transglycosylase SLT" evidence="2">
    <location>
        <begin position="20"/>
        <end position="311"/>
    </location>
</feature>
<name>A0A917PXB2_9PSED</name>
<proteinExistence type="predicted"/>
<dbReference type="EMBL" id="BMPO01000005">
    <property type="protein sequence ID" value="GGJ97194.1"/>
    <property type="molecule type" value="Genomic_DNA"/>
</dbReference>
<dbReference type="Gene3D" id="1.10.530.10">
    <property type="match status" value="1"/>
</dbReference>
<dbReference type="PANTHER" id="PTHR30163:SF9">
    <property type="entry name" value="MEMBRANE-BOUND LYTIC MUREIN TRANSGLYCOSYLASE B"/>
    <property type="match status" value="1"/>
</dbReference>
<gene>
    <name evidence="3" type="ORF">GCM10009304_23850</name>
</gene>
<dbReference type="AlphaFoldDB" id="A0A917PXB2"/>
<dbReference type="RefSeq" id="WP_229779425.1">
    <property type="nucleotide sequence ID" value="NZ_BMPO01000005.1"/>
</dbReference>
<dbReference type="FunFam" id="1.10.8.350:FF:000001">
    <property type="entry name" value="Lytic murein transglycosylase B"/>
    <property type="match status" value="1"/>
</dbReference>
<reference evidence="3" key="2">
    <citation type="submission" date="2020-09" db="EMBL/GenBank/DDBJ databases">
        <authorList>
            <person name="Sun Q."/>
            <person name="Ohkuma M."/>
        </authorList>
    </citation>
    <scope>NUCLEOTIDE SEQUENCE</scope>
    <source>
        <strain evidence="3">JCM 30078</strain>
    </source>
</reference>
<dbReference type="InterPro" id="IPR031304">
    <property type="entry name" value="SLT_2"/>
</dbReference>
<dbReference type="PANTHER" id="PTHR30163">
    <property type="entry name" value="MEMBRANE-BOUND LYTIC MUREIN TRANSGLYCOSYLASE B"/>
    <property type="match status" value="1"/>
</dbReference>
<dbReference type="GO" id="GO:0008933">
    <property type="term" value="F:peptidoglycan lytic transglycosylase activity"/>
    <property type="evidence" value="ECO:0007669"/>
    <property type="project" value="TreeGrafter"/>
</dbReference>
<dbReference type="GO" id="GO:0009253">
    <property type="term" value="P:peptidoglycan catabolic process"/>
    <property type="evidence" value="ECO:0007669"/>
    <property type="project" value="TreeGrafter"/>
</dbReference>
<sequence length="320" mass="35709">MGLVLSLQTPVWAKDYDNAPQVRALIEDLSQHYGFAEEQLTALFSDVQRKQAILDAISRPAERVRPWKEYQPIFVTESRIAQGVDFWRQHEAALKRAEAEYGVPAQIIVAIIGVETFYGRNTGSYRVLDALSTLCFDYPPRAQFFCQQLREYLMLAREQQVDALSLKGSYAGAMGLPQFMPGSFRAYAVDFDGDGHINIWSDPTDAIGSVASYFKAHGWQPGAPVVSRARVNGTRVDEGVSPGIDASTTLAELASLGWSATDDIEPELPLTAFRLEGANGPEYWLGQPNFYTITRYNRSTMYAMAVYELSQKLLEARGKQ</sequence>
<dbReference type="Pfam" id="PF13406">
    <property type="entry name" value="SLT_2"/>
    <property type="match status" value="1"/>
</dbReference>
<dbReference type="NCBIfam" id="TIGR02282">
    <property type="entry name" value="MltB"/>
    <property type="match status" value="1"/>
</dbReference>
<dbReference type="Proteomes" id="UP000635983">
    <property type="component" value="Unassembled WGS sequence"/>
</dbReference>
<keyword evidence="4" id="KW-1185">Reference proteome</keyword>
<evidence type="ECO:0000256" key="1">
    <source>
        <dbReference type="PIRSR" id="PIRSR611757-1"/>
    </source>
</evidence>
<dbReference type="Gene3D" id="1.10.8.350">
    <property type="entry name" value="Bacterial muramidase"/>
    <property type="match status" value="1"/>
</dbReference>
<organism evidence="3 4">
    <name type="scientific">Pseudomonas matsuisoli</name>
    <dbReference type="NCBI Taxonomy" id="1515666"/>
    <lineage>
        <taxon>Bacteria</taxon>
        <taxon>Pseudomonadati</taxon>
        <taxon>Pseudomonadota</taxon>
        <taxon>Gammaproteobacteria</taxon>
        <taxon>Pseudomonadales</taxon>
        <taxon>Pseudomonadaceae</taxon>
        <taxon>Pseudomonas</taxon>
    </lineage>
</organism>
<reference evidence="3" key="1">
    <citation type="journal article" date="2014" name="Int. J. Syst. Evol. Microbiol.">
        <title>Complete genome sequence of Corynebacterium casei LMG S-19264T (=DSM 44701T), isolated from a smear-ripened cheese.</title>
        <authorList>
            <consortium name="US DOE Joint Genome Institute (JGI-PGF)"/>
            <person name="Walter F."/>
            <person name="Albersmeier A."/>
            <person name="Kalinowski J."/>
            <person name="Ruckert C."/>
        </authorList>
    </citation>
    <scope>NUCLEOTIDE SEQUENCE</scope>
    <source>
        <strain evidence="3">JCM 30078</strain>
    </source>
</reference>
<evidence type="ECO:0000259" key="2">
    <source>
        <dbReference type="Pfam" id="PF13406"/>
    </source>
</evidence>
<evidence type="ECO:0000313" key="3">
    <source>
        <dbReference type="EMBL" id="GGJ97194.1"/>
    </source>
</evidence>
<dbReference type="InterPro" id="IPR023346">
    <property type="entry name" value="Lysozyme-like_dom_sf"/>
</dbReference>
<protein>
    <submittedName>
        <fullName evidence="3">Murein transglycosylase</fullName>
    </submittedName>
</protein>
<dbReference type="CDD" id="cd13399">
    <property type="entry name" value="Slt35-like"/>
    <property type="match status" value="1"/>
</dbReference>
<accession>A0A917PXB2</accession>
<dbReference type="InterPro" id="IPR043426">
    <property type="entry name" value="MltB-like"/>
</dbReference>
<dbReference type="SUPFAM" id="SSF53955">
    <property type="entry name" value="Lysozyme-like"/>
    <property type="match status" value="1"/>
</dbReference>
<evidence type="ECO:0000313" key="4">
    <source>
        <dbReference type="Proteomes" id="UP000635983"/>
    </source>
</evidence>
<feature type="active site" evidence="1">
    <location>
        <position position="115"/>
    </location>
</feature>
<dbReference type="InterPro" id="IPR011757">
    <property type="entry name" value="Lytic_transglycosylase_MltB"/>
</dbReference>
<comment type="caution">
    <text evidence="3">The sequence shown here is derived from an EMBL/GenBank/DDBJ whole genome shotgun (WGS) entry which is preliminary data.</text>
</comment>